<reference evidence="10 13" key="4">
    <citation type="journal article" date="2021" name="Syst. Appl. Microbiol.">
        <title>nCampylobacter vulpis sp. nov. isolated from wild red foxes.</title>
        <authorList>
            <person name="Parisi A."/>
            <person name="Chiara M."/>
            <person name="Caffara M."/>
            <person name="Mion D."/>
            <person name="Miller W.G."/>
            <person name="Caruso M."/>
            <person name="Manzari C."/>
            <person name="Florio D."/>
            <person name="Capozzi L."/>
            <person name="D'Erchia A.M."/>
            <person name="Manzulli V."/>
            <person name="Zanoni R.G."/>
        </authorList>
    </citation>
    <scope>NUCLEOTIDE SEQUENCE [LARGE SCALE GENOMIC DNA]</scope>
    <source>
        <strain evidence="10 13">52/13</strain>
    </source>
</reference>
<dbReference type="PRINTS" id="PR00344">
    <property type="entry name" value="BCTRLSENSOR"/>
</dbReference>
<dbReference type="PROSITE" id="PS50109">
    <property type="entry name" value="HIS_KIN"/>
    <property type="match status" value="1"/>
</dbReference>
<name>A0A2G4R485_9BACT</name>
<evidence type="ECO:0000256" key="5">
    <source>
        <dbReference type="ARBA" id="ARBA00022741"/>
    </source>
</evidence>
<evidence type="ECO:0000256" key="1">
    <source>
        <dbReference type="ARBA" id="ARBA00000085"/>
    </source>
</evidence>
<evidence type="ECO:0000259" key="9">
    <source>
        <dbReference type="PROSITE" id="PS50109"/>
    </source>
</evidence>
<evidence type="ECO:0000256" key="7">
    <source>
        <dbReference type="ARBA" id="ARBA00022840"/>
    </source>
</evidence>
<feature type="domain" description="Histidine kinase" evidence="9">
    <location>
        <begin position="138"/>
        <end position="342"/>
    </location>
</feature>
<evidence type="ECO:0000256" key="6">
    <source>
        <dbReference type="ARBA" id="ARBA00022777"/>
    </source>
</evidence>
<proteinExistence type="predicted"/>
<dbReference type="RefSeq" id="WP_099461226.1">
    <property type="nucleotide sequence ID" value="NZ_LDWY01000030.1"/>
</dbReference>
<reference evidence="12" key="1">
    <citation type="submission" date="2015-06" db="EMBL/GenBank/DDBJ databases">
        <authorList>
            <person name="Parisi A."/>
            <person name="Chiara M."/>
            <person name="Florio D."/>
            <person name="Miccolupo A."/>
            <person name="Manzari C."/>
            <person name="Mion D."/>
            <person name="Caruso M."/>
            <person name="D'erchia A.M."/>
            <person name="Zanoni R."/>
        </authorList>
    </citation>
    <scope>NUCLEOTIDE SEQUENCE [LARGE SCALE GENOMIC DNA]</scope>
    <source>
        <strain evidence="12">73/13</strain>
    </source>
</reference>
<dbReference type="InterPro" id="IPR005467">
    <property type="entry name" value="His_kinase_dom"/>
</dbReference>
<dbReference type="PANTHER" id="PTHR43065:SF10">
    <property type="entry name" value="PEROXIDE STRESS-ACTIVATED HISTIDINE KINASE MAK3"/>
    <property type="match status" value="1"/>
</dbReference>
<dbReference type="SMART" id="SM00388">
    <property type="entry name" value="HisKA"/>
    <property type="match status" value="1"/>
</dbReference>
<evidence type="ECO:0000313" key="12">
    <source>
        <dbReference type="Proteomes" id="UP000237472"/>
    </source>
</evidence>
<evidence type="ECO:0000256" key="4">
    <source>
        <dbReference type="ARBA" id="ARBA00022679"/>
    </source>
</evidence>
<dbReference type="Proteomes" id="UP000237472">
    <property type="component" value="Unassembled WGS sequence"/>
</dbReference>
<evidence type="ECO:0000256" key="2">
    <source>
        <dbReference type="ARBA" id="ARBA00012438"/>
    </source>
</evidence>
<evidence type="ECO:0000313" key="10">
    <source>
        <dbReference type="EMBL" id="MBS4241666.1"/>
    </source>
</evidence>
<dbReference type="PANTHER" id="PTHR43065">
    <property type="entry name" value="SENSOR HISTIDINE KINASE"/>
    <property type="match status" value="1"/>
</dbReference>
<keyword evidence="4" id="KW-0808">Transferase</keyword>
<dbReference type="SUPFAM" id="SSF47384">
    <property type="entry name" value="Homodimeric domain of signal transducing histidine kinase"/>
    <property type="match status" value="1"/>
</dbReference>
<reference evidence="10" key="3">
    <citation type="submission" date="2019-07" db="EMBL/GenBank/DDBJ databases">
        <authorList>
            <person name="Miller W.G."/>
        </authorList>
    </citation>
    <scope>NUCLEOTIDE SEQUENCE</scope>
    <source>
        <strain evidence="10">52/13</strain>
    </source>
</reference>
<organism evidence="11 12">
    <name type="scientific">Campylobacter vulpis</name>
    <dbReference type="NCBI Taxonomy" id="1655500"/>
    <lineage>
        <taxon>Bacteria</taxon>
        <taxon>Pseudomonadati</taxon>
        <taxon>Campylobacterota</taxon>
        <taxon>Epsilonproteobacteria</taxon>
        <taxon>Campylobacterales</taxon>
        <taxon>Campylobacteraceae</taxon>
        <taxon>Campylobacter</taxon>
    </lineage>
</organism>
<sequence length="344" mass="39274">MDKNILQSLDSNEKETLQKGLQSLIEQTYVIENEYKILNENYNALRAMMSEVIEVLPTALWIMDRDKKIILQNRAAAQNANLLEQIDLKNPHYELEFDNKFYTIKIIAQNEKTIISATDISDEKRNERLASMGSVAAHLAHEIRNPIGSISLLASTLFSRVELKNKNIVLEIQKAIARVERIVNSTLLFTKGVHINKGFFNLLELKEECEQAIAAYNFSSEISFEMEFFDLEIYADKALLGLVLQNLIYNAIDAIEEEESEEPKICIKAYVKETNLYVEILDNGCEIKDEKLVFEAFKTTKLKGNGLGLSLSKEIINAHKGELGFKIKPKLFYFTLPLELINDT</sequence>
<dbReference type="AlphaFoldDB" id="A0A2G4R485"/>
<evidence type="ECO:0000256" key="3">
    <source>
        <dbReference type="ARBA" id="ARBA00022553"/>
    </source>
</evidence>
<keyword evidence="13" id="KW-1185">Reference proteome</keyword>
<dbReference type="Pfam" id="PF02518">
    <property type="entry name" value="HATPase_c"/>
    <property type="match status" value="1"/>
</dbReference>
<dbReference type="EC" id="2.7.13.3" evidence="2"/>
<evidence type="ECO:0000313" key="11">
    <source>
        <dbReference type="EMBL" id="PHY91372.1"/>
    </source>
</evidence>
<dbReference type="EMBL" id="VJYU01000037">
    <property type="protein sequence ID" value="MBS4241666.1"/>
    <property type="molecule type" value="Genomic_DNA"/>
</dbReference>
<dbReference type="Pfam" id="PF00512">
    <property type="entry name" value="HisKA"/>
    <property type="match status" value="1"/>
</dbReference>
<dbReference type="EMBL" id="LDWY01000030">
    <property type="protein sequence ID" value="PHY91372.1"/>
    <property type="molecule type" value="Genomic_DNA"/>
</dbReference>
<dbReference type="Proteomes" id="UP000811399">
    <property type="component" value="Unassembled WGS sequence"/>
</dbReference>
<dbReference type="InterPro" id="IPR003594">
    <property type="entry name" value="HATPase_dom"/>
</dbReference>
<comment type="caution">
    <text evidence="11">The sequence shown here is derived from an EMBL/GenBank/DDBJ whole genome shotgun (WGS) entry which is preliminary data.</text>
</comment>
<dbReference type="GO" id="GO:0005524">
    <property type="term" value="F:ATP binding"/>
    <property type="evidence" value="ECO:0007669"/>
    <property type="project" value="UniProtKB-KW"/>
</dbReference>
<dbReference type="OrthoDB" id="9805967at2"/>
<dbReference type="Gene3D" id="1.10.287.130">
    <property type="match status" value="1"/>
</dbReference>
<dbReference type="InterPro" id="IPR003661">
    <property type="entry name" value="HisK_dim/P_dom"/>
</dbReference>
<keyword evidence="8" id="KW-0902">Two-component regulatory system</keyword>
<reference evidence="11" key="2">
    <citation type="submission" date="2015-06" db="EMBL/GenBank/DDBJ databases">
        <authorList>
            <person name="Hoefler B.C."/>
            <person name="Straight P.D."/>
        </authorList>
    </citation>
    <scope>NUCLEOTIDE SEQUENCE [LARGE SCALE GENOMIC DNA]</scope>
    <source>
        <strain evidence="11">73/13</strain>
    </source>
</reference>
<keyword evidence="3" id="KW-0597">Phosphoprotein</keyword>
<dbReference type="SUPFAM" id="SSF55874">
    <property type="entry name" value="ATPase domain of HSP90 chaperone/DNA topoisomerase II/histidine kinase"/>
    <property type="match status" value="1"/>
</dbReference>
<protein>
    <recommendedName>
        <fullName evidence="2">histidine kinase</fullName>
        <ecNumber evidence="2">2.7.13.3</ecNumber>
    </recommendedName>
</protein>
<dbReference type="GO" id="GO:0000155">
    <property type="term" value="F:phosphorelay sensor kinase activity"/>
    <property type="evidence" value="ECO:0007669"/>
    <property type="project" value="InterPro"/>
</dbReference>
<dbReference type="InterPro" id="IPR004358">
    <property type="entry name" value="Sig_transdc_His_kin-like_C"/>
</dbReference>
<accession>A0A2G4R485</accession>
<evidence type="ECO:0000313" key="13">
    <source>
        <dbReference type="Proteomes" id="UP000811399"/>
    </source>
</evidence>
<dbReference type="Gene3D" id="3.30.565.10">
    <property type="entry name" value="Histidine kinase-like ATPase, C-terminal domain"/>
    <property type="match status" value="1"/>
</dbReference>
<dbReference type="InterPro" id="IPR036890">
    <property type="entry name" value="HATPase_C_sf"/>
</dbReference>
<dbReference type="CDD" id="cd00082">
    <property type="entry name" value="HisKA"/>
    <property type="match status" value="1"/>
</dbReference>
<comment type="catalytic activity">
    <reaction evidence="1">
        <text>ATP + protein L-histidine = ADP + protein N-phospho-L-histidine.</text>
        <dbReference type="EC" id="2.7.13.3"/>
    </reaction>
</comment>
<evidence type="ECO:0000256" key="8">
    <source>
        <dbReference type="ARBA" id="ARBA00023012"/>
    </source>
</evidence>
<dbReference type="SMART" id="SM00387">
    <property type="entry name" value="HATPase_c"/>
    <property type="match status" value="1"/>
</dbReference>
<keyword evidence="6 11" id="KW-0418">Kinase</keyword>
<keyword evidence="7" id="KW-0067">ATP-binding</keyword>
<dbReference type="InterPro" id="IPR036097">
    <property type="entry name" value="HisK_dim/P_sf"/>
</dbReference>
<gene>
    <name evidence="11" type="ORF">AA994_02710</name>
    <name evidence="10" type="ORF">CVU5213_08060</name>
</gene>
<keyword evidence="5" id="KW-0547">Nucleotide-binding</keyword>